<gene>
    <name evidence="5 7" type="primary">frr</name>
    <name evidence="7" type="ordered locus">P9301_05471</name>
</gene>
<comment type="subcellular location">
    <subcellularLocation>
        <location evidence="1 5">Cytoplasm</location>
    </subcellularLocation>
</comment>
<evidence type="ECO:0000256" key="2">
    <source>
        <dbReference type="ARBA" id="ARBA00005912"/>
    </source>
</evidence>
<dbReference type="HOGENOM" id="CLU_073981_2_0_3"/>
<keyword evidence="4 5" id="KW-0648">Protein biosynthesis</keyword>
<evidence type="ECO:0000256" key="5">
    <source>
        <dbReference type="HAMAP-Rule" id="MF_00040"/>
    </source>
</evidence>
<dbReference type="Pfam" id="PF01765">
    <property type="entry name" value="RRF"/>
    <property type="match status" value="1"/>
</dbReference>
<dbReference type="STRING" id="167546.P9301_05471"/>
<dbReference type="Gene3D" id="3.30.1360.40">
    <property type="match status" value="1"/>
</dbReference>
<organism evidence="7 8">
    <name type="scientific">Prochlorococcus marinus (strain MIT 9301)</name>
    <dbReference type="NCBI Taxonomy" id="167546"/>
    <lineage>
        <taxon>Bacteria</taxon>
        <taxon>Bacillati</taxon>
        <taxon>Cyanobacteriota</taxon>
        <taxon>Cyanophyceae</taxon>
        <taxon>Synechococcales</taxon>
        <taxon>Prochlorococcaceae</taxon>
        <taxon>Prochlorococcus</taxon>
    </lineage>
</organism>
<sequence length="173" mass="19507">MNKSIEATQRNFNTIRTGRANASLLDRVSVEYYGAETPIKSLATISTVDSQTISIQPFDISCLQAIEKSISMSDLGITPNNDGKVIRINVPPLTEERRKEFCKLASKYAEEGKVALRNIRRDAVDKEKKDEKDGLISIDESRDNQSEIQKITDKYIALIETKLSEKEKEILKV</sequence>
<dbReference type="InterPro" id="IPR023584">
    <property type="entry name" value="Ribosome_recyc_fac_dom"/>
</dbReference>
<dbReference type="Proteomes" id="UP000001430">
    <property type="component" value="Chromosome"/>
</dbReference>
<dbReference type="GO" id="GO:0043023">
    <property type="term" value="F:ribosomal large subunit binding"/>
    <property type="evidence" value="ECO:0007669"/>
    <property type="project" value="TreeGrafter"/>
</dbReference>
<evidence type="ECO:0000256" key="1">
    <source>
        <dbReference type="ARBA" id="ARBA00004496"/>
    </source>
</evidence>
<comment type="function">
    <text evidence="5">Responsible for the release of ribosomes from messenger RNA at the termination of protein biosynthesis. May increase the efficiency of translation by recycling ribosomes from one round of translation to another.</text>
</comment>
<dbReference type="GO" id="GO:0005737">
    <property type="term" value="C:cytoplasm"/>
    <property type="evidence" value="ECO:0007669"/>
    <property type="project" value="UniProtKB-SubCell"/>
</dbReference>
<dbReference type="NCBIfam" id="TIGR00496">
    <property type="entry name" value="frr"/>
    <property type="match status" value="1"/>
</dbReference>
<keyword evidence="8" id="KW-1185">Reference proteome</keyword>
<proteinExistence type="inferred from homology"/>
<dbReference type="InterPro" id="IPR002661">
    <property type="entry name" value="Ribosome_recyc_fac"/>
</dbReference>
<dbReference type="FunFam" id="1.10.132.20:FF:000001">
    <property type="entry name" value="Ribosome-recycling factor"/>
    <property type="match status" value="1"/>
</dbReference>
<evidence type="ECO:0000313" key="8">
    <source>
        <dbReference type="Proteomes" id="UP000001430"/>
    </source>
</evidence>
<evidence type="ECO:0000256" key="3">
    <source>
        <dbReference type="ARBA" id="ARBA00022490"/>
    </source>
</evidence>
<dbReference type="FunFam" id="3.30.1360.40:FF:000001">
    <property type="entry name" value="Ribosome-recycling factor"/>
    <property type="match status" value="1"/>
</dbReference>
<feature type="domain" description="Ribosome recycling factor" evidence="6">
    <location>
        <begin position="9"/>
        <end position="171"/>
    </location>
</feature>
<keyword evidence="3 5" id="KW-0963">Cytoplasm</keyword>
<comment type="similarity">
    <text evidence="2 5">Belongs to the RRF family.</text>
</comment>
<dbReference type="eggNOG" id="COG0233">
    <property type="taxonomic scope" value="Bacteria"/>
</dbReference>
<dbReference type="HAMAP" id="MF_00040">
    <property type="entry name" value="RRF"/>
    <property type="match status" value="1"/>
</dbReference>
<reference evidence="7 8" key="1">
    <citation type="journal article" date="2007" name="PLoS Genet.">
        <title>Patterns and implications of gene gain and loss in the evolution of Prochlorococcus.</title>
        <authorList>
            <person name="Kettler G.C."/>
            <person name="Martiny A.C."/>
            <person name="Huang K."/>
            <person name="Zucker J."/>
            <person name="Coleman M.L."/>
            <person name="Rodrigue S."/>
            <person name="Chen F."/>
            <person name="Lapidus A."/>
            <person name="Ferriera S."/>
            <person name="Johnson J."/>
            <person name="Steglich C."/>
            <person name="Church G.M."/>
            <person name="Richardson P."/>
            <person name="Chisholm S.W."/>
        </authorList>
    </citation>
    <scope>NUCLEOTIDE SEQUENCE [LARGE SCALE GENOMIC DNA]</scope>
    <source>
        <strain evidence="7 8">MIT 9301</strain>
    </source>
</reference>
<dbReference type="PANTHER" id="PTHR20982">
    <property type="entry name" value="RIBOSOME RECYCLING FACTOR"/>
    <property type="match status" value="1"/>
</dbReference>
<evidence type="ECO:0000259" key="6">
    <source>
        <dbReference type="Pfam" id="PF01765"/>
    </source>
</evidence>
<dbReference type="CDD" id="cd00520">
    <property type="entry name" value="RRF"/>
    <property type="match status" value="1"/>
</dbReference>
<name>A3PBP5_PROM0</name>
<accession>A3PBP5</accession>
<dbReference type="PANTHER" id="PTHR20982:SF3">
    <property type="entry name" value="MITOCHONDRIAL RIBOSOME RECYCLING FACTOR PSEUDO 1"/>
    <property type="match status" value="1"/>
</dbReference>
<dbReference type="GO" id="GO:0006415">
    <property type="term" value="P:translational termination"/>
    <property type="evidence" value="ECO:0007669"/>
    <property type="project" value="UniProtKB-UniRule"/>
</dbReference>
<dbReference type="Gene3D" id="1.10.132.20">
    <property type="entry name" value="Ribosome-recycling factor"/>
    <property type="match status" value="1"/>
</dbReference>
<dbReference type="EMBL" id="CP000576">
    <property type="protein sequence ID" value="ABO17170.1"/>
    <property type="molecule type" value="Genomic_DNA"/>
</dbReference>
<evidence type="ECO:0000313" key="7">
    <source>
        <dbReference type="EMBL" id="ABO17170.1"/>
    </source>
</evidence>
<dbReference type="SUPFAM" id="SSF55194">
    <property type="entry name" value="Ribosome recycling factor, RRF"/>
    <property type="match status" value="1"/>
</dbReference>
<evidence type="ECO:0000256" key="4">
    <source>
        <dbReference type="ARBA" id="ARBA00022917"/>
    </source>
</evidence>
<dbReference type="InterPro" id="IPR036191">
    <property type="entry name" value="RRF_sf"/>
</dbReference>
<dbReference type="KEGG" id="pmg:P9301_05471"/>
<protein>
    <recommendedName>
        <fullName evidence="5">Ribosome-recycling factor</fullName>
        <shortName evidence="5">RRF</shortName>
    </recommendedName>
    <alternativeName>
        <fullName evidence="5">Ribosome-releasing factor</fullName>
    </alternativeName>
</protein>
<dbReference type="AlphaFoldDB" id="A3PBP5"/>